<dbReference type="Proteomes" id="UP000250235">
    <property type="component" value="Unassembled WGS sequence"/>
</dbReference>
<dbReference type="EMBL" id="KQ990658">
    <property type="protein sequence ID" value="KZV52793.1"/>
    <property type="molecule type" value="Genomic_DNA"/>
</dbReference>
<evidence type="ECO:0000256" key="1">
    <source>
        <dbReference type="SAM" id="MobiDB-lite"/>
    </source>
</evidence>
<keyword evidence="3" id="KW-1185">Reference proteome</keyword>
<accession>A0A2Z7D0C4</accession>
<dbReference type="AlphaFoldDB" id="A0A2Z7D0C4"/>
<name>A0A2Z7D0C4_9LAMI</name>
<proteinExistence type="predicted"/>
<protein>
    <submittedName>
        <fullName evidence="2">Uncharacterized protein</fullName>
    </submittedName>
</protein>
<feature type="region of interest" description="Disordered" evidence="1">
    <location>
        <begin position="118"/>
        <end position="151"/>
    </location>
</feature>
<feature type="compositionally biased region" description="Polar residues" evidence="1">
    <location>
        <begin position="1"/>
        <end position="14"/>
    </location>
</feature>
<feature type="region of interest" description="Disordered" evidence="1">
    <location>
        <begin position="1"/>
        <end position="103"/>
    </location>
</feature>
<feature type="compositionally biased region" description="Polar residues" evidence="1">
    <location>
        <begin position="82"/>
        <end position="96"/>
    </location>
</feature>
<organism evidence="2 3">
    <name type="scientific">Dorcoceras hygrometricum</name>
    <dbReference type="NCBI Taxonomy" id="472368"/>
    <lineage>
        <taxon>Eukaryota</taxon>
        <taxon>Viridiplantae</taxon>
        <taxon>Streptophyta</taxon>
        <taxon>Embryophyta</taxon>
        <taxon>Tracheophyta</taxon>
        <taxon>Spermatophyta</taxon>
        <taxon>Magnoliopsida</taxon>
        <taxon>eudicotyledons</taxon>
        <taxon>Gunneridae</taxon>
        <taxon>Pentapetalae</taxon>
        <taxon>asterids</taxon>
        <taxon>lamiids</taxon>
        <taxon>Lamiales</taxon>
        <taxon>Gesneriaceae</taxon>
        <taxon>Didymocarpoideae</taxon>
        <taxon>Trichosporeae</taxon>
        <taxon>Loxocarpinae</taxon>
        <taxon>Dorcoceras</taxon>
    </lineage>
</organism>
<gene>
    <name evidence="2" type="ORF">F511_33245</name>
</gene>
<feature type="compositionally biased region" description="Basic and acidic residues" evidence="1">
    <location>
        <begin position="123"/>
        <end position="137"/>
    </location>
</feature>
<evidence type="ECO:0000313" key="3">
    <source>
        <dbReference type="Proteomes" id="UP000250235"/>
    </source>
</evidence>
<feature type="compositionally biased region" description="Basic and acidic residues" evidence="1">
    <location>
        <begin position="66"/>
        <end position="75"/>
    </location>
</feature>
<reference evidence="2 3" key="1">
    <citation type="journal article" date="2015" name="Proc. Natl. Acad. Sci. U.S.A.">
        <title>The resurrection genome of Boea hygrometrica: A blueprint for survival of dehydration.</title>
        <authorList>
            <person name="Xiao L."/>
            <person name="Yang G."/>
            <person name="Zhang L."/>
            <person name="Yang X."/>
            <person name="Zhao S."/>
            <person name="Ji Z."/>
            <person name="Zhou Q."/>
            <person name="Hu M."/>
            <person name="Wang Y."/>
            <person name="Chen M."/>
            <person name="Xu Y."/>
            <person name="Jin H."/>
            <person name="Xiao X."/>
            <person name="Hu G."/>
            <person name="Bao F."/>
            <person name="Hu Y."/>
            <person name="Wan P."/>
            <person name="Li L."/>
            <person name="Deng X."/>
            <person name="Kuang T."/>
            <person name="Xiang C."/>
            <person name="Zhu J.K."/>
            <person name="Oliver M.J."/>
            <person name="He Y."/>
        </authorList>
    </citation>
    <scope>NUCLEOTIDE SEQUENCE [LARGE SCALE GENOMIC DNA]</scope>
    <source>
        <strain evidence="3">cv. XS01</strain>
    </source>
</reference>
<sequence>MSPIITSGPENQTAHPRPQHTPAALESPEDQANANPTHATELGLFSEDALSRSGTKKKYSPSPVPDARRQKECKTSPKRTRAQGTRETSRTKSISSGLEHPNITAAQIAQRVAATVEQLANRPESHSQPDEQVGEIKKRGRYQGTPISVRE</sequence>
<evidence type="ECO:0000313" key="2">
    <source>
        <dbReference type="EMBL" id="KZV52793.1"/>
    </source>
</evidence>